<dbReference type="EMBL" id="FMBM01000002">
    <property type="protein sequence ID" value="SCC81400.1"/>
    <property type="molecule type" value="Genomic_DNA"/>
</dbReference>
<evidence type="ECO:0000313" key="2">
    <source>
        <dbReference type="Proteomes" id="UP000182800"/>
    </source>
</evidence>
<evidence type="ECO:0000313" key="1">
    <source>
        <dbReference type="EMBL" id="SCC81400.1"/>
    </source>
</evidence>
<dbReference type="PROSITE" id="PS00018">
    <property type="entry name" value="EF_HAND_1"/>
    <property type="match status" value="1"/>
</dbReference>
<dbReference type="RefSeq" id="WP_131817789.1">
    <property type="nucleotide sequence ID" value="NZ_FMBM01000002.1"/>
</dbReference>
<dbReference type="InterPro" id="IPR018247">
    <property type="entry name" value="EF_Hand_1_Ca_BS"/>
</dbReference>
<sequence>MSNQIITLADTAAMTAILDSGDRAGAYLYYYNLIRDVDRAAADQILMQMQITTYSGFFGGAALIGNSIAKDSNPDLYPPTLDIFSEEILRGLILTIEAAVEDPDHSGVLSASEIRDADRSVWEAMQMEQYFPGNIQFPYSDSVFYSEGTMTAMLAGLQLTFGSRVGNRAEHFTGSGYVVDDATDYLLIRNADGIIVYVEDKLGLVDDATNGMHENPGQVVLTAGMDALASIARIALAFPKLALGVSAGLLSAFIGAVSVIQSNDAAAQAAGVGIGKLLSSVTDEIEYDATAAALFKKYVGADGVSADPNATLPEQFVWDDFGIILRSQGSFIADDDPDIIIGFNDSVNHAGSGEDILVGFGQSSNHGGAGSDWLFAKDAPALAA</sequence>
<reference evidence="1 2" key="1">
    <citation type="submission" date="2016-08" db="EMBL/GenBank/DDBJ databases">
        <authorList>
            <person name="Varghese N."/>
            <person name="Submissions Spin"/>
        </authorList>
    </citation>
    <scope>NUCLEOTIDE SEQUENCE [LARGE SCALE GENOMIC DNA]</scope>
    <source>
        <strain evidence="1 2">HL-109</strain>
    </source>
</reference>
<protein>
    <submittedName>
        <fullName evidence="1">Uncharacterized protein</fullName>
    </submittedName>
</protein>
<comment type="caution">
    <text evidence="1">The sequence shown here is derived from an EMBL/GenBank/DDBJ whole genome shotgun (WGS) entry which is preliminary data.</text>
</comment>
<accession>A0ABY0KA90</accession>
<name>A0ABY0KA90_9HYPH</name>
<keyword evidence="2" id="KW-1185">Reference proteome</keyword>
<organism evidence="1 2">
    <name type="scientific">Saliniramus fredricksonii</name>
    <dbReference type="NCBI Taxonomy" id="1653334"/>
    <lineage>
        <taxon>Bacteria</taxon>
        <taxon>Pseudomonadati</taxon>
        <taxon>Pseudomonadota</taxon>
        <taxon>Alphaproteobacteria</taxon>
        <taxon>Hyphomicrobiales</taxon>
        <taxon>Salinarimonadaceae</taxon>
        <taxon>Saliniramus</taxon>
    </lineage>
</organism>
<gene>
    <name evidence="1" type="ORF">GA0071312_2338</name>
</gene>
<dbReference type="Proteomes" id="UP000182800">
    <property type="component" value="Unassembled WGS sequence"/>
</dbReference>
<proteinExistence type="predicted"/>